<gene>
    <name evidence="3" type="ORF">CYY_009663</name>
</gene>
<dbReference type="Pfam" id="PF01253">
    <property type="entry name" value="SUI1"/>
    <property type="match status" value="1"/>
</dbReference>
<evidence type="ECO:0000313" key="3">
    <source>
        <dbReference type="EMBL" id="KAF2069015.1"/>
    </source>
</evidence>
<dbReference type="GO" id="GO:0001731">
    <property type="term" value="P:formation of translation preinitiation complex"/>
    <property type="evidence" value="ECO:0007669"/>
    <property type="project" value="TreeGrafter"/>
</dbReference>
<dbReference type="EMBL" id="AJWJ01000770">
    <property type="protein sequence ID" value="KAF2069015.1"/>
    <property type="molecule type" value="Genomic_DNA"/>
</dbReference>
<evidence type="ECO:0000259" key="2">
    <source>
        <dbReference type="PROSITE" id="PS50296"/>
    </source>
</evidence>
<accession>A0A8J4UVT5</accession>
<keyword evidence="4" id="KW-1185">Reference proteome</keyword>
<dbReference type="PANTHER" id="PTHR12789:SF0">
    <property type="entry name" value="DENSITY-REGULATED PROTEIN"/>
    <property type="match status" value="1"/>
</dbReference>
<proteinExistence type="inferred from homology"/>
<dbReference type="SUPFAM" id="SSF55159">
    <property type="entry name" value="eIF1-like"/>
    <property type="match status" value="1"/>
</dbReference>
<dbReference type="Proteomes" id="UP000695562">
    <property type="component" value="Unassembled WGS sequence"/>
</dbReference>
<dbReference type="InterPro" id="IPR048517">
    <property type="entry name" value="DENR_N"/>
</dbReference>
<name>A0A8J4UVT5_9MYCE</name>
<dbReference type="InterPro" id="IPR050318">
    <property type="entry name" value="DENR/SUI1_TIF"/>
</dbReference>
<sequence>MEPIIVEYCQVCGFPREYCEYSASAAACLKANGPYVSADAAATTTDNNTTTTTTTTTSTGVEDKLGELKVIDDSKEEGHTDSAAPVVEKKKKKEDKSIITIEVVARNKKKNVTSISGLHLFGIKLADAKKVMANKFSCGCSVVEKPGLGEEINIQGDFCEELVDLIEDKYPQIPLTSIYFIEDKKKVPARR</sequence>
<evidence type="ECO:0000313" key="4">
    <source>
        <dbReference type="Proteomes" id="UP000695562"/>
    </source>
</evidence>
<dbReference type="PANTHER" id="PTHR12789">
    <property type="entry name" value="DENSITY-REGULATED PROTEIN HOMOLOG"/>
    <property type="match status" value="1"/>
</dbReference>
<organism evidence="3 4">
    <name type="scientific">Polysphondylium violaceum</name>
    <dbReference type="NCBI Taxonomy" id="133409"/>
    <lineage>
        <taxon>Eukaryota</taxon>
        <taxon>Amoebozoa</taxon>
        <taxon>Evosea</taxon>
        <taxon>Eumycetozoa</taxon>
        <taxon>Dictyostelia</taxon>
        <taxon>Dictyosteliales</taxon>
        <taxon>Dictyosteliaceae</taxon>
        <taxon>Polysphondylium</taxon>
    </lineage>
</organism>
<dbReference type="Gene3D" id="3.30.780.10">
    <property type="entry name" value="SUI1-like domain"/>
    <property type="match status" value="1"/>
</dbReference>
<comment type="caution">
    <text evidence="3">The sequence shown here is derived from an EMBL/GenBank/DDBJ whole genome shotgun (WGS) entry which is preliminary data.</text>
</comment>
<dbReference type="InterPro" id="IPR036877">
    <property type="entry name" value="SUI1_dom_sf"/>
</dbReference>
<dbReference type="GO" id="GO:0003729">
    <property type="term" value="F:mRNA binding"/>
    <property type="evidence" value="ECO:0007669"/>
    <property type="project" value="TreeGrafter"/>
</dbReference>
<dbReference type="InterPro" id="IPR001950">
    <property type="entry name" value="SUI1"/>
</dbReference>
<evidence type="ECO:0000256" key="1">
    <source>
        <dbReference type="ARBA" id="ARBA00007514"/>
    </source>
</evidence>
<dbReference type="InterPro" id="IPR046447">
    <property type="entry name" value="DENR_C"/>
</dbReference>
<dbReference type="AlphaFoldDB" id="A0A8J4UVT5"/>
<dbReference type="PROSITE" id="PS50296">
    <property type="entry name" value="SUI1"/>
    <property type="match status" value="1"/>
</dbReference>
<dbReference type="GO" id="GO:0003743">
    <property type="term" value="F:translation initiation factor activity"/>
    <property type="evidence" value="ECO:0007669"/>
    <property type="project" value="InterPro"/>
</dbReference>
<feature type="domain" description="SUI1" evidence="2">
    <location>
        <begin position="99"/>
        <end position="170"/>
    </location>
</feature>
<dbReference type="Pfam" id="PF21023">
    <property type="entry name" value="DENR_N"/>
    <property type="match status" value="1"/>
</dbReference>
<protein>
    <recommendedName>
        <fullName evidence="2">SUI1 domain-containing protein</fullName>
    </recommendedName>
</protein>
<dbReference type="OrthoDB" id="277199at2759"/>
<reference evidence="3" key="1">
    <citation type="submission" date="2020-01" db="EMBL/GenBank/DDBJ databases">
        <title>Development of genomics and gene disruption for Polysphondylium violaceum indicates a role for the polyketide synthase stlB in stalk morphogenesis.</title>
        <authorList>
            <person name="Narita B."/>
            <person name="Kawabe Y."/>
            <person name="Kin K."/>
            <person name="Saito T."/>
            <person name="Gibbs R."/>
            <person name="Kuspa A."/>
            <person name="Muzny D."/>
            <person name="Queller D."/>
            <person name="Richards S."/>
            <person name="Strassman J."/>
            <person name="Sucgang R."/>
            <person name="Worley K."/>
            <person name="Schaap P."/>
        </authorList>
    </citation>
    <scope>NUCLEOTIDE SEQUENCE</scope>
    <source>
        <strain evidence="3">QSvi11</strain>
    </source>
</reference>
<dbReference type="GO" id="GO:0002188">
    <property type="term" value="P:translation reinitiation"/>
    <property type="evidence" value="ECO:0007669"/>
    <property type="project" value="TreeGrafter"/>
</dbReference>
<comment type="similarity">
    <text evidence="1">Belongs to the DENR family.</text>
</comment>
<dbReference type="CDD" id="cd11607">
    <property type="entry name" value="DENR_C"/>
    <property type="match status" value="1"/>
</dbReference>